<dbReference type="Proteomes" id="UP000287857">
    <property type="component" value="Unassembled WGS sequence"/>
</dbReference>
<protein>
    <recommendedName>
        <fullName evidence="4">RNA polymerase sigma-70 region 4 domain-containing protein</fullName>
    </recommendedName>
</protein>
<sequence>MRFQWLKDYQELDEQLLYLKWNLNKSQLELNRWIEGDLSKVKIDKNSRSASLEINIERIKREILRLEGQKSELTKLINSFSGIDNEIVRLKYVDNLTLEEIAEVTGYSASYIRKKHSDIRSILKFVDDYESRRCERENKLNEIDYYSNKINQDKQLRLF</sequence>
<comment type="caution">
    <text evidence="2">The sequence shown here is derived from an EMBL/GenBank/DDBJ whole genome shotgun (WGS) entry which is preliminary data.</text>
</comment>
<evidence type="ECO:0000256" key="1">
    <source>
        <dbReference type="SAM" id="Coils"/>
    </source>
</evidence>
<accession>A0A429ZWS3</accession>
<evidence type="ECO:0000313" key="3">
    <source>
        <dbReference type="Proteomes" id="UP000287857"/>
    </source>
</evidence>
<dbReference type="RefSeq" id="WP_125984251.1">
    <property type="nucleotide sequence ID" value="NZ_NGJS01000011.1"/>
</dbReference>
<keyword evidence="1" id="KW-0175">Coiled coil</keyword>
<proteinExistence type="predicted"/>
<dbReference type="EMBL" id="NGJS01000011">
    <property type="protein sequence ID" value="RST98272.1"/>
    <property type="molecule type" value="Genomic_DNA"/>
</dbReference>
<organism evidence="2 3">
    <name type="scientific">Vagococcus vulneris</name>
    <dbReference type="NCBI Taxonomy" id="1977869"/>
    <lineage>
        <taxon>Bacteria</taxon>
        <taxon>Bacillati</taxon>
        <taxon>Bacillota</taxon>
        <taxon>Bacilli</taxon>
        <taxon>Lactobacillales</taxon>
        <taxon>Enterococcaceae</taxon>
        <taxon>Vagococcus</taxon>
    </lineage>
</organism>
<keyword evidence="3" id="KW-1185">Reference proteome</keyword>
<dbReference type="OrthoDB" id="2454082at2"/>
<gene>
    <name evidence="2" type="ORF">CBF37_08140</name>
</gene>
<dbReference type="AlphaFoldDB" id="A0A429ZWS3"/>
<dbReference type="Gene3D" id="1.20.140.160">
    <property type="match status" value="1"/>
</dbReference>
<name>A0A429ZWS3_9ENTE</name>
<reference evidence="2 3" key="1">
    <citation type="submission" date="2017-05" db="EMBL/GenBank/DDBJ databases">
        <title>Vagococcus spp. assemblies.</title>
        <authorList>
            <person name="Gulvik C.A."/>
        </authorList>
    </citation>
    <scope>NUCLEOTIDE SEQUENCE [LARGE SCALE GENOMIC DNA]</scope>
    <source>
        <strain evidence="2 3">SS1995</strain>
    </source>
</reference>
<evidence type="ECO:0000313" key="2">
    <source>
        <dbReference type="EMBL" id="RST98272.1"/>
    </source>
</evidence>
<dbReference type="InterPro" id="IPR013324">
    <property type="entry name" value="RNA_pol_sigma_r3/r4-like"/>
</dbReference>
<feature type="coiled-coil region" evidence="1">
    <location>
        <begin position="49"/>
        <end position="76"/>
    </location>
</feature>
<evidence type="ECO:0008006" key="4">
    <source>
        <dbReference type="Google" id="ProtNLM"/>
    </source>
</evidence>
<dbReference type="SUPFAM" id="SSF88659">
    <property type="entry name" value="Sigma3 and sigma4 domains of RNA polymerase sigma factors"/>
    <property type="match status" value="1"/>
</dbReference>